<dbReference type="Pfam" id="PF00296">
    <property type="entry name" value="Bac_luciferase"/>
    <property type="match status" value="1"/>
</dbReference>
<accession>A0ABV1W586</accession>
<feature type="domain" description="Luciferase-like" evidence="2">
    <location>
        <begin position="9"/>
        <end position="144"/>
    </location>
</feature>
<dbReference type="Proteomes" id="UP001458415">
    <property type="component" value="Unassembled WGS sequence"/>
</dbReference>
<evidence type="ECO:0000256" key="1">
    <source>
        <dbReference type="ARBA" id="ARBA00023002"/>
    </source>
</evidence>
<dbReference type="EMBL" id="JBEPCU010000291">
    <property type="protein sequence ID" value="MER6978903.1"/>
    <property type="molecule type" value="Genomic_DNA"/>
</dbReference>
<dbReference type="Gene3D" id="3.20.20.30">
    <property type="entry name" value="Luciferase-like domain"/>
    <property type="match status" value="1"/>
</dbReference>
<evidence type="ECO:0000313" key="3">
    <source>
        <dbReference type="EMBL" id="MER6978903.1"/>
    </source>
</evidence>
<proteinExistence type="predicted"/>
<reference evidence="3 4" key="1">
    <citation type="submission" date="2024-06" db="EMBL/GenBank/DDBJ databases">
        <title>The Natural Products Discovery Center: Release of the First 8490 Sequenced Strains for Exploring Actinobacteria Biosynthetic Diversity.</title>
        <authorList>
            <person name="Kalkreuter E."/>
            <person name="Kautsar S.A."/>
            <person name="Yang D."/>
            <person name="Bader C.D."/>
            <person name="Teijaro C.N."/>
            <person name="Fluegel L."/>
            <person name="Davis C.M."/>
            <person name="Simpson J.R."/>
            <person name="Lauterbach L."/>
            <person name="Steele A.D."/>
            <person name="Gui C."/>
            <person name="Meng S."/>
            <person name="Li G."/>
            <person name="Viehrig K."/>
            <person name="Ye F."/>
            <person name="Su P."/>
            <person name="Kiefer A.F."/>
            <person name="Nichols A."/>
            <person name="Cepeda A.J."/>
            <person name="Yan W."/>
            <person name="Fan B."/>
            <person name="Jiang Y."/>
            <person name="Adhikari A."/>
            <person name="Zheng C.-J."/>
            <person name="Schuster L."/>
            <person name="Cowan T.M."/>
            <person name="Smanski M.J."/>
            <person name="Chevrette M.G."/>
            <person name="De Carvalho L.P.S."/>
            <person name="Shen B."/>
        </authorList>
    </citation>
    <scope>NUCLEOTIDE SEQUENCE [LARGE SCALE GENOMIC DNA]</scope>
    <source>
        <strain evidence="3 4">NPDC000634</strain>
    </source>
</reference>
<keyword evidence="1" id="KW-0560">Oxidoreductase</keyword>
<keyword evidence="4" id="KW-1185">Reference proteome</keyword>
<dbReference type="InterPro" id="IPR050564">
    <property type="entry name" value="F420-G6PD/mer"/>
</dbReference>
<name>A0ABV1W586_9ACTN</name>
<dbReference type="PANTHER" id="PTHR43244">
    <property type="match status" value="1"/>
</dbReference>
<dbReference type="InterPro" id="IPR036661">
    <property type="entry name" value="Luciferase-like_sf"/>
</dbReference>
<organism evidence="3 4">
    <name type="scientific">Streptomyces carpinensis</name>
    <dbReference type="NCBI Taxonomy" id="66369"/>
    <lineage>
        <taxon>Bacteria</taxon>
        <taxon>Bacillati</taxon>
        <taxon>Actinomycetota</taxon>
        <taxon>Actinomycetes</taxon>
        <taxon>Kitasatosporales</taxon>
        <taxon>Streptomycetaceae</taxon>
        <taxon>Streptomyces</taxon>
    </lineage>
</organism>
<evidence type="ECO:0000313" key="4">
    <source>
        <dbReference type="Proteomes" id="UP001458415"/>
    </source>
</evidence>
<dbReference type="SUPFAM" id="SSF51679">
    <property type="entry name" value="Bacterial luciferase-like"/>
    <property type="match status" value="1"/>
</dbReference>
<protein>
    <submittedName>
        <fullName evidence="3">LLM class flavin-dependent oxidoreductase</fullName>
    </submittedName>
</protein>
<dbReference type="CDD" id="cd01097">
    <property type="entry name" value="Tetrahydromethanopterin_reductase"/>
    <property type="match status" value="1"/>
</dbReference>
<comment type="caution">
    <text evidence="3">The sequence shown here is derived from an EMBL/GenBank/DDBJ whole genome shotgun (WGS) entry which is preliminary data.</text>
</comment>
<sequence>MRIALGARPAGGQRLSAAAAGFADYEKAGVELFIVAELYGFDAVSRLGYVAARTTRAHIASGILQLYSRTPTLLAMTAAGLDDVSDGRFELGIGTSGPQVIEGFHGVPFDAPIGRTRETIEICRQVWRREGPVTYQGKHYAVPLPAGQGTGLGKPLKMVDH</sequence>
<dbReference type="InterPro" id="IPR011251">
    <property type="entry name" value="Luciferase-like_dom"/>
</dbReference>
<gene>
    <name evidence="3" type="ORF">ABT317_18345</name>
</gene>
<evidence type="ECO:0000259" key="2">
    <source>
        <dbReference type="Pfam" id="PF00296"/>
    </source>
</evidence>
<feature type="non-terminal residue" evidence="3">
    <location>
        <position position="161"/>
    </location>
</feature>
<dbReference type="PANTHER" id="PTHR43244:SF1">
    <property type="entry name" value="5,10-METHYLENETETRAHYDROMETHANOPTERIN REDUCTASE"/>
    <property type="match status" value="1"/>
</dbReference>